<feature type="region of interest" description="Disordered" evidence="1">
    <location>
        <begin position="382"/>
        <end position="406"/>
    </location>
</feature>
<feature type="compositionally biased region" description="Basic and acidic residues" evidence="1">
    <location>
        <begin position="545"/>
        <end position="559"/>
    </location>
</feature>
<accession>A0A1Y2A100</accession>
<evidence type="ECO:0000313" key="3">
    <source>
        <dbReference type="Proteomes" id="UP000193144"/>
    </source>
</evidence>
<feature type="compositionally biased region" description="Polar residues" evidence="1">
    <location>
        <begin position="348"/>
        <end position="361"/>
    </location>
</feature>
<organism evidence="2 3">
    <name type="scientific">Clohesyomyces aquaticus</name>
    <dbReference type="NCBI Taxonomy" id="1231657"/>
    <lineage>
        <taxon>Eukaryota</taxon>
        <taxon>Fungi</taxon>
        <taxon>Dikarya</taxon>
        <taxon>Ascomycota</taxon>
        <taxon>Pezizomycotina</taxon>
        <taxon>Dothideomycetes</taxon>
        <taxon>Pleosporomycetidae</taxon>
        <taxon>Pleosporales</taxon>
        <taxon>Lindgomycetaceae</taxon>
        <taxon>Clohesyomyces</taxon>
    </lineage>
</organism>
<proteinExistence type="predicted"/>
<feature type="compositionally biased region" description="Basic and acidic residues" evidence="1">
    <location>
        <begin position="478"/>
        <end position="489"/>
    </location>
</feature>
<name>A0A1Y2A100_9PLEO</name>
<sequence length="574" mass="63512">MSEPYISVFHGPVSEDGKPLTPRTAFHHFSRVIQQIHVKNGYWRFQSEGEGRDDARAYCKGLQNPEEVLLSESMGMGSHDDIELRWLPGKSDTYRVARRGTAKQHIQAIRMERAILGLPDLDEQEVPVYPADSGRKLAAHRTQKHGQQLSNSIKSATGTSNRDIAGQSNLSESNIVGPTPAVGGLSTDISGAQTPESPAKPVYSPLYQYSTNDRSGKTRFDQGLPPTPKKLTPGPNRASYAQDQVISGTAGASPENEPLLYEYGAYAEARRLAHVPYRSPYKQSVTPPFEAGFDIPRSARKVRGDKANGNALKQEHDLDSSKDPGLGDQRWRTTASGYSEQGKYEIAASQNSHNSSTSPQPASFRKPNDTGVGYTAVLCSKPPMTESRNSQDTHVSPAIGPSDDDLLGRYVPPYDLTSPVQDMPFGLEELPSGTNLPCVECNQTDGHAWDCYIGHFQFQPLRNLHAVQLRDIAEAVERNDPEQWREHQGPRSTPSPDPDRVTDLVSIAMDIGAGDDLDLKDLPDTLMLLMWSMKSAPGAEIIRHDYHDKRGREEEKDQVQDDEDMWDPDMNLDE</sequence>
<protein>
    <submittedName>
        <fullName evidence="2">Uncharacterized protein</fullName>
    </submittedName>
</protein>
<feature type="region of interest" description="Disordered" evidence="1">
    <location>
        <begin position="478"/>
        <end position="500"/>
    </location>
</feature>
<feature type="compositionally biased region" description="Polar residues" evidence="1">
    <location>
        <begin position="187"/>
        <end position="196"/>
    </location>
</feature>
<comment type="caution">
    <text evidence="2">The sequence shown here is derived from an EMBL/GenBank/DDBJ whole genome shotgun (WGS) entry which is preliminary data.</text>
</comment>
<dbReference type="OrthoDB" id="3801093at2759"/>
<feature type="region of interest" description="Disordered" evidence="1">
    <location>
        <begin position="137"/>
        <end position="238"/>
    </location>
</feature>
<dbReference type="Proteomes" id="UP000193144">
    <property type="component" value="Unassembled WGS sequence"/>
</dbReference>
<reference evidence="2 3" key="1">
    <citation type="submission" date="2016-07" db="EMBL/GenBank/DDBJ databases">
        <title>Pervasive Adenine N6-methylation of Active Genes in Fungi.</title>
        <authorList>
            <consortium name="DOE Joint Genome Institute"/>
            <person name="Mondo S.J."/>
            <person name="Dannebaum R.O."/>
            <person name="Kuo R.C."/>
            <person name="Labutti K."/>
            <person name="Haridas S."/>
            <person name="Kuo A."/>
            <person name="Salamov A."/>
            <person name="Ahrendt S.R."/>
            <person name="Lipzen A."/>
            <person name="Sullivan W."/>
            <person name="Andreopoulos W.B."/>
            <person name="Clum A."/>
            <person name="Lindquist E."/>
            <person name="Daum C."/>
            <person name="Ramamoorthy G.K."/>
            <person name="Gryganskyi A."/>
            <person name="Culley D."/>
            <person name="Magnuson J.K."/>
            <person name="James T.Y."/>
            <person name="O'Malley M.A."/>
            <person name="Stajich J.E."/>
            <person name="Spatafora J.W."/>
            <person name="Visel A."/>
            <person name="Grigoriev I.V."/>
        </authorList>
    </citation>
    <scope>NUCLEOTIDE SEQUENCE [LARGE SCALE GENOMIC DNA]</scope>
    <source>
        <strain evidence="2 3">CBS 115471</strain>
    </source>
</reference>
<feature type="compositionally biased region" description="Polar residues" evidence="1">
    <location>
        <begin position="145"/>
        <end position="176"/>
    </location>
</feature>
<dbReference type="AlphaFoldDB" id="A0A1Y2A100"/>
<feature type="compositionally biased region" description="Acidic residues" evidence="1">
    <location>
        <begin position="560"/>
        <end position="574"/>
    </location>
</feature>
<evidence type="ECO:0000313" key="2">
    <source>
        <dbReference type="EMBL" id="ORY16080.1"/>
    </source>
</evidence>
<feature type="region of interest" description="Disordered" evidence="1">
    <location>
        <begin position="545"/>
        <end position="574"/>
    </location>
</feature>
<keyword evidence="3" id="KW-1185">Reference proteome</keyword>
<feature type="region of interest" description="Disordered" evidence="1">
    <location>
        <begin position="308"/>
        <end position="369"/>
    </location>
</feature>
<gene>
    <name evidence="2" type="ORF">BCR34DRAFT_597885</name>
</gene>
<feature type="compositionally biased region" description="Basic and acidic residues" evidence="1">
    <location>
        <begin position="313"/>
        <end position="322"/>
    </location>
</feature>
<evidence type="ECO:0000256" key="1">
    <source>
        <dbReference type="SAM" id="MobiDB-lite"/>
    </source>
</evidence>
<dbReference type="EMBL" id="MCFA01000020">
    <property type="protein sequence ID" value="ORY16080.1"/>
    <property type="molecule type" value="Genomic_DNA"/>
</dbReference>